<sequence>MMPNQLLATSSKYVLYDQDHIEYLTKVNIGTPPQEFLVTVDTGSADLWVPSNLCPKDECPYNKYQQNKSSSFETMDLSFSIQYGAGSIEGSYVRETVNLVANTNQQVKSQPIGLVNTAKDGIISLATKANGILGLAFPALTANSDTDQAYEPFLFNLVSQNLISEPVFSISLDQEQMMVGGIDKEQYIGNVHYVPVVKNINPKTSKSDYTFWSVELQDVIINDKSSNIVTKETKQSVILDTGTTLSYVNKDLADEIVKSVTNKTTVSIDLSSDLYTVDCSLKDSNLKVELAFSATSGQVVRLEMDIQELILPLFGSDNSKCAFGITYNFDKSDTFVFGGTILRSAYFVYDMGQKRVGLATAVNSKSQIKI</sequence>
<organism evidence="14 15">
    <name type="scientific">Mucor plumbeus</name>
    <dbReference type="NCBI Taxonomy" id="97098"/>
    <lineage>
        <taxon>Eukaryota</taxon>
        <taxon>Fungi</taxon>
        <taxon>Fungi incertae sedis</taxon>
        <taxon>Mucoromycota</taxon>
        <taxon>Mucoromycotina</taxon>
        <taxon>Mucoromycetes</taxon>
        <taxon>Mucorales</taxon>
        <taxon>Mucorineae</taxon>
        <taxon>Mucoraceae</taxon>
        <taxon>Mucor</taxon>
    </lineage>
</organism>
<dbReference type="InterPro" id="IPR001461">
    <property type="entry name" value="Aspartic_peptidase_A1"/>
</dbReference>
<reference evidence="14" key="1">
    <citation type="submission" date="2020-12" db="EMBL/GenBank/DDBJ databases">
        <title>Metabolic potential, ecology and presence of endohyphal bacteria is reflected in genomic diversity of Mucoromycotina.</title>
        <authorList>
            <person name="Muszewska A."/>
            <person name="Okrasinska A."/>
            <person name="Steczkiewicz K."/>
            <person name="Drgas O."/>
            <person name="Orlowska M."/>
            <person name="Perlinska-Lenart U."/>
            <person name="Aleksandrzak-Piekarczyk T."/>
            <person name="Szatraj K."/>
            <person name="Zielenkiewicz U."/>
            <person name="Pilsyk S."/>
            <person name="Malc E."/>
            <person name="Mieczkowski P."/>
            <person name="Kruszewska J.S."/>
            <person name="Biernat P."/>
            <person name="Pawlowska J."/>
        </authorList>
    </citation>
    <scope>NUCLEOTIDE SEQUENCE</scope>
    <source>
        <strain evidence="14">CBS 226.32</strain>
    </source>
</reference>
<dbReference type="PANTHER" id="PTHR47966:SF65">
    <property type="entry name" value="ASPARTIC-TYPE ENDOPEPTIDASE"/>
    <property type="match status" value="1"/>
</dbReference>
<dbReference type="EMBL" id="JAEPRC010000144">
    <property type="protein sequence ID" value="KAG2206654.1"/>
    <property type="molecule type" value="Genomic_DNA"/>
</dbReference>
<dbReference type="InterPro" id="IPR021109">
    <property type="entry name" value="Peptidase_aspartic_dom_sf"/>
</dbReference>
<keyword evidence="4 12" id="KW-0645">Protease</keyword>
<comment type="similarity">
    <text evidence="2 12">Belongs to the peptidase A1 family.</text>
</comment>
<keyword evidence="6 12" id="KW-0064">Aspartyl protease</keyword>
<dbReference type="Pfam" id="PF00026">
    <property type="entry name" value="Asp"/>
    <property type="match status" value="1"/>
</dbReference>
<keyword evidence="15" id="KW-1185">Reference proteome</keyword>
<dbReference type="FunFam" id="2.40.70.10:FF:000008">
    <property type="entry name" value="Cathepsin D"/>
    <property type="match status" value="1"/>
</dbReference>
<keyword evidence="5" id="KW-0732">Signal</keyword>
<dbReference type="AlphaFoldDB" id="A0A8H7R8J7"/>
<keyword evidence="8" id="KW-0865">Zymogen</keyword>
<dbReference type="GO" id="GO:0006508">
    <property type="term" value="P:proteolysis"/>
    <property type="evidence" value="ECO:0007669"/>
    <property type="project" value="UniProtKB-KW"/>
</dbReference>
<dbReference type="InterPro" id="IPR033121">
    <property type="entry name" value="PEPTIDASE_A1"/>
</dbReference>
<dbReference type="InterPro" id="IPR001969">
    <property type="entry name" value="Aspartic_peptidase_AS"/>
</dbReference>
<comment type="caution">
    <text evidence="14">The sequence shown here is derived from an EMBL/GenBank/DDBJ whole genome shotgun (WGS) entry which is preliminary data.</text>
</comment>
<evidence type="ECO:0000256" key="10">
    <source>
        <dbReference type="PIRSR" id="PIRSR601461-1"/>
    </source>
</evidence>
<dbReference type="SUPFAM" id="SSF50630">
    <property type="entry name" value="Acid proteases"/>
    <property type="match status" value="1"/>
</dbReference>
<proteinExistence type="inferred from homology"/>
<dbReference type="PROSITE" id="PS51767">
    <property type="entry name" value="PEPTIDASE_A1"/>
    <property type="match status" value="1"/>
</dbReference>
<evidence type="ECO:0000256" key="1">
    <source>
        <dbReference type="ARBA" id="ARBA00001130"/>
    </source>
</evidence>
<evidence type="ECO:0000256" key="11">
    <source>
        <dbReference type="PIRSR" id="PIRSR601461-2"/>
    </source>
</evidence>
<evidence type="ECO:0000259" key="13">
    <source>
        <dbReference type="PROSITE" id="PS51767"/>
    </source>
</evidence>
<evidence type="ECO:0000256" key="3">
    <source>
        <dbReference type="ARBA" id="ARBA00013205"/>
    </source>
</evidence>
<evidence type="ECO:0000313" key="15">
    <source>
        <dbReference type="Proteomes" id="UP000650833"/>
    </source>
</evidence>
<dbReference type="EC" id="3.4.23.21" evidence="3"/>
<dbReference type="InterPro" id="IPR034164">
    <property type="entry name" value="Pepsin-like_dom"/>
</dbReference>
<evidence type="ECO:0000256" key="5">
    <source>
        <dbReference type="ARBA" id="ARBA00022729"/>
    </source>
</evidence>
<gene>
    <name evidence="14" type="ORF">INT46_009941</name>
</gene>
<name>A0A8H7R8J7_9FUNG</name>
<dbReference type="PANTHER" id="PTHR47966">
    <property type="entry name" value="BETA-SITE APP-CLEAVING ENZYME, ISOFORM A-RELATED"/>
    <property type="match status" value="1"/>
</dbReference>
<dbReference type="Proteomes" id="UP000650833">
    <property type="component" value="Unassembled WGS sequence"/>
</dbReference>
<feature type="disulfide bond" evidence="11">
    <location>
        <begin position="54"/>
        <end position="59"/>
    </location>
</feature>
<evidence type="ECO:0000256" key="4">
    <source>
        <dbReference type="ARBA" id="ARBA00022670"/>
    </source>
</evidence>
<dbReference type="CDD" id="cd05471">
    <property type="entry name" value="pepsin_like"/>
    <property type="match status" value="1"/>
</dbReference>
<dbReference type="GO" id="GO:0004190">
    <property type="term" value="F:aspartic-type endopeptidase activity"/>
    <property type="evidence" value="ECO:0007669"/>
    <property type="project" value="UniProtKB-KW"/>
</dbReference>
<accession>A0A8H7R8J7</accession>
<dbReference type="Gene3D" id="2.40.70.10">
    <property type="entry name" value="Acid Proteases"/>
    <property type="match status" value="2"/>
</dbReference>
<feature type="active site" evidence="10">
    <location>
        <position position="240"/>
    </location>
</feature>
<evidence type="ECO:0000256" key="6">
    <source>
        <dbReference type="ARBA" id="ARBA00022750"/>
    </source>
</evidence>
<feature type="domain" description="Peptidase A1" evidence="13">
    <location>
        <begin position="23"/>
        <end position="359"/>
    </location>
</feature>
<keyword evidence="9 11" id="KW-1015">Disulfide bond</keyword>
<evidence type="ECO:0000256" key="12">
    <source>
        <dbReference type="RuleBase" id="RU000454"/>
    </source>
</evidence>
<feature type="disulfide bond" evidence="11">
    <location>
        <begin position="279"/>
        <end position="321"/>
    </location>
</feature>
<evidence type="ECO:0000256" key="8">
    <source>
        <dbReference type="ARBA" id="ARBA00023145"/>
    </source>
</evidence>
<protein>
    <recommendedName>
        <fullName evidence="3">rhizopuspepsin</fullName>
        <ecNumber evidence="3">3.4.23.21</ecNumber>
    </recommendedName>
</protein>
<evidence type="ECO:0000256" key="9">
    <source>
        <dbReference type="ARBA" id="ARBA00023157"/>
    </source>
</evidence>
<dbReference type="OrthoDB" id="771136at2759"/>
<keyword evidence="7 12" id="KW-0378">Hydrolase</keyword>
<feature type="active site" evidence="10">
    <location>
        <position position="41"/>
    </location>
</feature>
<evidence type="ECO:0000313" key="14">
    <source>
        <dbReference type="EMBL" id="KAG2206654.1"/>
    </source>
</evidence>
<dbReference type="PROSITE" id="PS00141">
    <property type="entry name" value="ASP_PROTEASE"/>
    <property type="match status" value="2"/>
</dbReference>
<comment type="catalytic activity">
    <reaction evidence="1">
        <text>Hydrolysis of proteins with broad specificity similar to that of pepsin A, preferring hydrophobic residues at P1 and P1'. Clots milk and activates trypsinogen. Does not cleave 4-Gln-|-His-5, but does cleave 10-His-|-Leu-11 and 12-Val-|-Glu-13 in B chain of insulin.</text>
        <dbReference type="EC" id="3.4.23.21"/>
    </reaction>
</comment>
<dbReference type="PRINTS" id="PR00792">
    <property type="entry name" value="PEPSIN"/>
</dbReference>
<evidence type="ECO:0000256" key="7">
    <source>
        <dbReference type="ARBA" id="ARBA00022801"/>
    </source>
</evidence>
<evidence type="ECO:0000256" key="2">
    <source>
        <dbReference type="ARBA" id="ARBA00007447"/>
    </source>
</evidence>